<dbReference type="EMBL" id="PXYV01000044">
    <property type="protein sequence ID" value="PSR21022.1"/>
    <property type="molecule type" value="Genomic_DNA"/>
</dbReference>
<proteinExistence type="predicted"/>
<comment type="caution">
    <text evidence="1">The sequence shown here is derived from an EMBL/GenBank/DDBJ whole genome shotgun (WGS) entry which is preliminary data.</text>
</comment>
<dbReference type="AlphaFoldDB" id="A0A2T2WFK3"/>
<sequence length="78" mass="8502">MATKAIAPRVEHIPSRSSVGGALAIGQGQVIMRGSDDLARDAMNAQIRIAEGHAIERLRTGWTGGKRKFRQFSLCVQR</sequence>
<gene>
    <name evidence="1" type="ORF">C7B45_12350</name>
</gene>
<protein>
    <submittedName>
        <fullName evidence="1">Uncharacterized protein</fullName>
    </submittedName>
</protein>
<evidence type="ECO:0000313" key="2">
    <source>
        <dbReference type="Proteomes" id="UP000241848"/>
    </source>
</evidence>
<reference evidence="1 2" key="1">
    <citation type="journal article" date="2014" name="BMC Genomics">
        <title>Comparison of environmental and isolate Sulfobacillus genomes reveals diverse carbon, sulfur, nitrogen, and hydrogen metabolisms.</title>
        <authorList>
            <person name="Justice N.B."/>
            <person name="Norman A."/>
            <person name="Brown C.T."/>
            <person name="Singh A."/>
            <person name="Thomas B.C."/>
            <person name="Banfield J.F."/>
        </authorList>
    </citation>
    <scope>NUCLEOTIDE SEQUENCE [LARGE SCALE GENOMIC DNA]</scope>
    <source>
        <strain evidence="1">AMDSBA3</strain>
    </source>
</reference>
<organism evidence="1 2">
    <name type="scientific">Sulfobacillus acidophilus</name>
    <dbReference type="NCBI Taxonomy" id="53633"/>
    <lineage>
        <taxon>Bacteria</taxon>
        <taxon>Bacillati</taxon>
        <taxon>Bacillota</taxon>
        <taxon>Clostridia</taxon>
        <taxon>Eubacteriales</taxon>
        <taxon>Clostridiales Family XVII. Incertae Sedis</taxon>
        <taxon>Sulfobacillus</taxon>
    </lineage>
</organism>
<accession>A0A2T2WFK3</accession>
<dbReference type="Proteomes" id="UP000241848">
    <property type="component" value="Unassembled WGS sequence"/>
</dbReference>
<name>A0A2T2WFK3_9FIRM</name>
<evidence type="ECO:0000313" key="1">
    <source>
        <dbReference type="EMBL" id="PSR21022.1"/>
    </source>
</evidence>